<sequence>MSGMSFIKKGSVFAVILAVALNLFCSSLNDITSVCPMTVSVSEIDSSVPPCHGENGESSNESFSPCCSPKIADGISQTEFRVESESWFQFQVLAVLFFLPIDFVLELLSQMSFFNSNSGFYGPDSKNSLSILQVFLI</sequence>
<accession>A0A0S2IPS3</accession>
<gene>
    <name evidence="2" type="ORF">LBBP_01348</name>
</gene>
<proteinExistence type="predicted"/>
<evidence type="ECO:0000256" key="1">
    <source>
        <dbReference type="SAM" id="Phobius"/>
    </source>
</evidence>
<dbReference type="AlphaFoldDB" id="A0A0S2IPS3"/>
<name>A0A0S2IPS3_LEPBO</name>
<dbReference type="Proteomes" id="UP000058857">
    <property type="component" value="Chromosome 1"/>
</dbReference>
<keyword evidence="1" id="KW-1133">Transmembrane helix</keyword>
<evidence type="ECO:0000313" key="3">
    <source>
        <dbReference type="Proteomes" id="UP000058857"/>
    </source>
</evidence>
<dbReference type="EMBL" id="CP012029">
    <property type="protein sequence ID" value="ALO25641.1"/>
    <property type="molecule type" value="Genomic_DNA"/>
</dbReference>
<keyword evidence="1" id="KW-0812">Transmembrane</keyword>
<feature type="transmembrane region" description="Helical" evidence="1">
    <location>
        <begin position="87"/>
        <end position="108"/>
    </location>
</feature>
<keyword evidence="1" id="KW-0472">Membrane</keyword>
<protein>
    <submittedName>
        <fullName evidence="2">Uncharacterized protein</fullName>
    </submittedName>
</protein>
<evidence type="ECO:0000313" key="2">
    <source>
        <dbReference type="EMBL" id="ALO25641.1"/>
    </source>
</evidence>
<organism evidence="2">
    <name type="scientific">Leptospira borgpetersenii serovar Ballum</name>
    <dbReference type="NCBI Taxonomy" id="280505"/>
    <lineage>
        <taxon>Bacteria</taxon>
        <taxon>Pseudomonadati</taxon>
        <taxon>Spirochaetota</taxon>
        <taxon>Spirochaetia</taxon>
        <taxon>Leptospirales</taxon>
        <taxon>Leptospiraceae</taxon>
        <taxon>Leptospira</taxon>
    </lineage>
</organism>
<dbReference type="PATRIC" id="fig|280505.15.peg.1314"/>
<reference evidence="2 3" key="1">
    <citation type="journal article" date="2015" name="PLoS Negl. Trop. Dis.">
        <title>Distribution of Plasmids in Distinct Leptospira Pathogenic Species.</title>
        <authorList>
            <person name="Wang Y."/>
            <person name="Zhuang X."/>
            <person name="Zhong Y."/>
            <person name="Zhang C."/>
            <person name="Zhang Y."/>
            <person name="Zeng L."/>
            <person name="Zhu Y."/>
            <person name="He P."/>
            <person name="Dong K."/>
            <person name="Pal U."/>
            <person name="Guo X."/>
            <person name="Qin J."/>
        </authorList>
    </citation>
    <scope>NUCLEOTIDE SEQUENCE [LARGE SCALE GENOMIC DNA]</scope>
    <source>
        <strain evidence="2 3">56604</strain>
    </source>
</reference>